<dbReference type="PANTHER" id="PTHR22916:SF3">
    <property type="entry name" value="UDP-GLCNAC:BETAGAL BETA-1,3-N-ACETYLGLUCOSAMINYLTRANSFERASE-LIKE PROTEIN 1"/>
    <property type="match status" value="1"/>
</dbReference>
<evidence type="ECO:0000256" key="1">
    <source>
        <dbReference type="SAM" id="SignalP"/>
    </source>
</evidence>
<dbReference type="EMBL" id="BNCO01000041">
    <property type="protein sequence ID" value="GIL60741.1"/>
    <property type="molecule type" value="Genomic_DNA"/>
</dbReference>
<comment type="caution">
    <text evidence="2">The sequence shown here is derived from an EMBL/GenBank/DDBJ whole genome shotgun (WGS) entry which is preliminary data.</text>
</comment>
<feature type="chain" id="PRO_5035322089" description="Glycosyltransferase 2-like domain-containing protein" evidence="1">
    <location>
        <begin position="19"/>
        <end position="468"/>
    </location>
</feature>
<dbReference type="Proteomes" id="UP000747399">
    <property type="component" value="Unassembled WGS sequence"/>
</dbReference>
<reference evidence="2" key="1">
    <citation type="journal article" date="2021" name="Proc. Natl. Acad. Sci. U.S.A.">
        <title>Three genomes in the algal genus Volvox reveal the fate of a haploid sex-determining region after a transition to homothallism.</title>
        <authorList>
            <person name="Yamamoto K."/>
            <person name="Hamaji T."/>
            <person name="Kawai-Toyooka H."/>
            <person name="Matsuzaki R."/>
            <person name="Takahashi F."/>
            <person name="Nishimura Y."/>
            <person name="Kawachi M."/>
            <person name="Noguchi H."/>
            <person name="Minakuchi Y."/>
            <person name="Umen J.G."/>
            <person name="Toyoda A."/>
            <person name="Nozaki H."/>
        </authorList>
    </citation>
    <scope>NUCLEOTIDE SEQUENCE</scope>
    <source>
        <strain evidence="2">NIES-3780</strain>
    </source>
</reference>
<evidence type="ECO:0000313" key="3">
    <source>
        <dbReference type="Proteomes" id="UP000747399"/>
    </source>
</evidence>
<dbReference type="PANTHER" id="PTHR22916">
    <property type="entry name" value="GLYCOSYLTRANSFERASE"/>
    <property type="match status" value="1"/>
</dbReference>
<evidence type="ECO:0000313" key="2">
    <source>
        <dbReference type="EMBL" id="GIL60741.1"/>
    </source>
</evidence>
<dbReference type="GO" id="GO:0016757">
    <property type="term" value="F:glycosyltransferase activity"/>
    <property type="evidence" value="ECO:0007669"/>
    <property type="project" value="UniProtKB-ARBA"/>
</dbReference>
<feature type="signal peptide" evidence="1">
    <location>
        <begin position="1"/>
        <end position="18"/>
    </location>
</feature>
<proteinExistence type="predicted"/>
<protein>
    <recommendedName>
        <fullName evidence="4">Glycosyltransferase 2-like domain-containing protein</fullName>
    </recommendedName>
</protein>
<dbReference type="Gene3D" id="3.90.550.10">
    <property type="entry name" value="Spore Coat Polysaccharide Biosynthesis Protein SpsA, Chain A"/>
    <property type="match status" value="1"/>
</dbReference>
<sequence length="468" mass="53180">MKMPVALFATLILSFALGLPVDAKHDAAFRLPFCKEHLAQVSQEDIYKIRDIQQQWVMHRRIEVDMRNLLGKMQHFAVSPPDDLAEAAAWKTDWSSEFVFERLNASVTATLQLEDELRKLAGALRAANQIQASTTVHNLVQCSSGRLNPKLFPDQPVVSLLLQYFRRPAAILHMVQMLEKCNRQMPVEIIVNVDSPEEGQAWADLSWSTRGRMVPVFSANIHEIRAYNRMAALARGKVLVVLQDDDSLEPADCSWLHPLVRQFESMPLLGMVGLKSYRRGSGAGGNLERWPDTFMFSDPGTGNFFTFPLQVDYAPVALRRAALLSVGGVDEGMSDRGECGIMSDWELSVRFWTAGWQVGYMPLVMRGRVNNEDGTTHSPENVRRCWGRQMHQGRIYYMSRWGNGWNAGPGQFLERLENDIRIVNLKTLRHNYTQCPFRKGCDDLEGNPPLKPEHQRFFVGHPKPMVDE</sequence>
<dbReference type="AlphaFoldDB" id="A0A8J4F7P7"/>
<keyword evidence="3" id="KW-1185">Reference proteome</keyword>
<dbReference type="SUPFAM" id="SSF53448">
    <property type="entry name" value="Nucleotide-diphospho-sugar transferases"/>
    <property type="match status" value="1"/>
</dbReference>
<accession>A0A8J4F7P7</accession>
<name>A0A8J4F7P7_9CHLO</name>
<gene>
    <name evidence="2" type="ORF">Vafri_15268</name>
</gene>
<keyword evidence="1" id="KW-0732">Signal</keyword>
<dbReference type="InterPro" id="IPR029044">
    <property type="entry name" value="Nucleotide-diphossugar_trans"/>
</dbReference>
<evidence type="ECO:0008006" key="4">
    <source>
        <dbReference type="Google" id="ProtNLM"/>
    </source>
</evidence>
<organism evidence="2 3">
    <name type="scientific">Volvox africanus</name>
    <dbReference type="NCBI Taxonomy" id="51714"/>
    <lineage>
        <taxon>Eukaryota</taxon>
        <taxon>Viridiplantae</taxon>
        <taxon>Chlorophyta</taxon>
        <taxon>core chlorophytes</taxon>
        <taxon>Chlorophyceae</taxon>
        <taxon>CS clade</taxon>
        <taxon>Chlamydomonadales</taxon>
        <taxon>Volvocaceae</taxon>
        <taxon>Volvox</taxon>
    </lineage>
</organism>